<protein>
    <submittedName>
        <fullName evidence="2">Ribosomal large subunit pseudouridine synthase A</fullName>
        <ecNumber evidence="2">5.4.99.28</ecNumber>
    </submittedName>
</protein>
<dbReference type="KEGG" id="pnd:Pla175_20990"/>
<proteinExistence type="predicted"/>
<dbReference type="Gene3D" id="3.30.2350.10">
    <property type="entry name" value="Pseudouridine synthase"/>
    <property type="match status" value="1"/>
</dbReference>
<dbReference type="GO" id="GO:0001522">
    <property type="term" value="P:pseudouridine synthesis"/>
    <property type="evidence" value="ECO:0007669"/>
    <property type="project" value="InterPro"/>
</dbReference>
<organism evidence="2 3">
    <name type="scientific">Pirellulimonas nuda</name>
    <dbReference type="NCBI Taxonomy" id="2528009"/>
    <lineage>
        <taxon>Bacteria</taxon>
        <taxon>Pseudomonadati</taxon>
        <taxon>Planctomycetota</taxon>
        <taxon>Planctomycetia</taxon>
        <taxon>Pirellulales</taxon>
        <taxon>Lacipirellulaceae</taxon>
        <taxon>Pirellulimonas</taxon>
    </lineage>
</organism>
<dbReference type="GO" id="GO:0006396">
    <property type="term" value="P:RNA processing"/>
    <property type="evidence" value="ECO:0007669"/>
    <property type="project" value="UniProtKB-ARBA"/>
</dbReference>
<dbReference type="AlphaFoldDB" id="A0A518DB68"/>
<dbReference type="Proteomes" id="UP000317429">
    <property type="component" value="Chromosome"/>
</dbReference>
<dbReference type="InterPro" id="IPR020103">
    <property type="entry name" value="PsdUridine_synth_cat_dom_sf"/>
</dbReference>
<dbReference type="SUPFAM" id="SSF55120">
    <property type="entry name" value="Pseudouridine synthase"/>
    <property type="match status" value="1"/>
</dbReference>
<dbReference type="InterPro" id="IPR050188">
    <property type="entry name" value="RluA_PseudoU_synthase"/>
</dbReference>
<evidence type="ECO:0000313" key="2">
    <source>
        <dbReference type="EMBL" id="QDU88718.1"/>
    </source>
</evidence>
<evidence type="ECO:0000259" key="1">
    <source>
        <dbReference type="Pfam" id="PF00849"/>
    </source>
</evidence>
<reference evidence="2 3" key="1">
    <citation type="submission" date="2019-02" db="EMBL/GenBank/DDBJ databases">
        <title>Deep-cultivation of Planctomycetes and their phenomic and genomic characterization uncovers novel biology.</title>
        <authorList>
            <person name="Wiegand S."/>
            <person name="Jogler M."/>
            <person name="Boedeker C."/>
            <person name="Pinto D."/>
            <person name="Vollmers J."/>
            <person name="Rivas-Marin E."/>
            <person name="Kohn T."/>
            <person name="Peeters S.H."/>
            <person name="Heuer A."/>
            <person name="Rast P."/>
            <person name="Oberbeckmann S."/>
            <person name="Bunk B."/>
            <person name="Jeske O."/>
            <person name="Meyerdierks A."/>
            <person name="Storesund J.E."/>
            <person name="Kallscheuer N."/>
            <person name="Luecker S."/>
            <person name="Lage O.M."/>
            <person name="Pohl T."/>
            <person name="Merkel B.J."/>
            <person name="Hornburger P."/>
            <person name="Mueller R.-W."/>
            <person name="Bruemmer F."/>
            <person name="Labrenz M."/>
            <person name="Spormann A.M."/>
            <person name="Op den Camp H."/>
            <person name="Overmann J."/>
            <person name="Amann R."/>
            <person name="Jetten M.S.M."/>
            <person name="Mascher T."/>
            <person name="Medema M.H."/>
            <person name="Devos D.P."/>
            <person name="Kaster A.-K."/>
            <person name="Ovreas L."/>
            <person name="Rohde M."/>
            <person name="Galperin M.Y."/>
            <person name="Jogler C."/>
        </authorList>
    </citation>
    <scope>NUCLEOTIDE SEQUENCE [LARGE SCALE GENOMIC DNA]</scope>
    <source>
        <strain evidence="2 3">Pla175</strain>
    </source>
</reference>
<feature type="domain" description="Pseudouridine synthase RsuA/RluA-like" evidence="1">
    <location>
        <begin position="10"/>
        <end position="165"/>
    </location>
</feature>
<dbReference type="PANTHER" id="PTHR21600">
    <property type="entry name" value="MITOCHONDRIAL RNA PSEUDOURIDINE SYNTHASE"/>
    <property type="match status" value="1"/>
</dbReference>
<dbReference type="CDD" id="cd02869">
    <property type="entry name" value="PseudoU_synth_RluA_like"/>
    <property type="match status" value="1"/>
</dbReference>
<dbReference type="EC" id="5.4.99.28" evidence="2"/>
<keyword evidence="2" id="KW-0413">Isomerase</keyword>
<dbReference type="Pfam" id="PF00849">
    <property type="entry name" value="PseudoU_synth_2"/>
    <property type="match status" value="1"/>
</dbReference>
<dbReference type="EMBL" id="CP036291">
    <property type="protein sequence ID" value="QDU88718.1"/>
    <property type="molecule type" value="Genomic_DNA"/>
</dbReference>
<keyword evidence="3" id="KW-1185">Reference proteome</keyword>
<gene>
    <name evidence="2" type="primary">rluA</name>
    <name evidence="2" type="ORF">Pla175_20990</name>
</gene>
<dbReference type="InterPro" id="IPR006145">
    <property type="entry name" value="PsdUridine_synth_RsuA/RluA"/>
</dbReference>
<evidence type="ECO:0000313" key="3">
    <source>
        <dbReference type="Proteomes" id="UP000317429"/>
    </source>
</evidence>
<dbReference type="GO" id="GO:0003723">
    <property type="term" value="F:RNA binding"/>
    <property type="evidence" value="ECO:0007669"/>
    <property type="project" value="InterPro"/>
</dbReference>
<sequence>MIDVLFEDNHLLAVNKPAGLPTMGVAEDRPSLLAEARAYIKAKYDKPGKVYLGIVSRLDAPVTGVVLLARTSKAAGRLCEAFRSRTVGKHYLAIVAGDPEPSGRLEHHLRKDERHRRVHTTSEKATGAQLAVLDYEVAARGNGLAALRVTLQTGRKHQIRVQLAAAGWPIVGDRKYGSDRPLAAGIALHAYRLDIDHPVRHEPLELSVAPPTSWRGLLGAMKPRLILLGDLPCGVDNC</sequence>
<name>A0A518DB68_9BACT</name>
<dbReference type="GO" id="GO:0160151">
    <property type="term" value="F:tRNA pseudouridine(32) synthase activity"/>
    <property type="evidence" value="ECO:0007669"/>
    <property type="project" value="UniProtKB-EC"/>
</dbReference>
<accession>A0A518DB68</accession>